<dbReference type="AlphaFoldDB" id="A0AA39NNM2"/>
<protein>
    <submittedName>
        <fullName evidence="2">Uncharacterized protein</fullName>
    </submittedName>
</protein>
<evidence type="ECO:0000313" key="3">
    <source>
        <dbReference type="Proteomes" id="UP001175227"/>
    </source>
</evidence>
<evidence type="ECO:0000313" key="2">
    <source>
        <dbReference type="EMBL" id="KAK0468814.1"/>
    </source>
</evidence>
<gene>
    <name evidence="2" type="ORF">IW261DRAFT_1573417</name>
</gene>
<dbReference type="Proteomes" id="UP001175227">
    <property type="component" value="Unassembled WGS sequence"/>
</dbReference>
<organism evidence="2 3">
    <name type="scientific">Armillaria novae-zelandiae</name>
    <dbReference type="NCBI Taxonomy" id="153914"/>
    <lineage>
        <taxon>Eukaryota</taxon>
        <taxon>Fungi</taxon>
        <taxon>Dikarya</taxon>
        <taxon>Basidiomycota</taxon>
        <taxon>Agaricomycotina</taxon>
        <taxon>Agaricomycetes</taxon>
        <taxon>Agaricomycetidae</taxon>
        <taxon>Agaricales</taxon>
        <taxon>Marasmiineae</taxon>
        <taxon>Physalacriaceae</taxon>
        <taxon>Armillaria</taxon>
    </lineage>
</organism>
<reference evidence="2" key="1">
    <citation type="submission" date="2023-06" db="EMBL/GenBank/DDBJ databases">
        <authorList>
            <consortium name="Lawrence Berkeley National Laboratory"/>
            <person name="Ahrendt S."/>
            <person name="Sahu N."/>
            <person name="Indic B."/>
            <person name="Wong-Bajracharya J."/>
            <person name="Merenyi Z."/>
            <person name="Ke H.-M."/>
            <person name="Monk M."/>
            <person name="Kocsube S."/>
            <person name="Drula E."/>
            <person name="Lipzen A."/>
            <person name="Balint B."/>
            <person name="Henrissat B."/>
            <person name="Andreopoulos B."/>
            <person name="Martin F.M."/>
            <person name="Harder C.B."/>
            <person name="Rigling D."/>
            <person name="Ford K.L."/>
            <person name="Foster G.D."/>
            <person name="Pangilinan J."/>
            <person name="Papanicolaou A."/>
            <person name="Barry K."/>
            <person name="LaButti K."/>
            <person name="Viragh M."/>
            <person name="Koriabine M."/>
            <person name="Yan M."/>
            <person name="Riley R."/>
            <person name="Champramary S."/>
            <person name="Plett K.L."/>
            <person name="Tsai I.J."/>
            <person name="Slot J."/>
            <person name="Sipos G."/>
            <person name="Plett J."/>
            <person name="Nagy L.G."/>
            <person name="Grigoriev I.V."/>
        </authorList>
    </citation>
    <scope>NUCLEOTIDE SEQUENCE</scope>
    <source>
        <strain evidence="2">ICMP 16352</strain>
    </source>
</reference>
<feature type="compositionally biased region" description="Low complexity" evidence="1">
    <location>
        <begin position="148"/>
        <end position="157"/>
    </location>
</feature>
<feature type="region of interest" description="Disordered" evidence="1">
    <location>
        <begin position="143"/>
        <end position="189"/>
    </location>
</feature>
<accession>A0AA39NNM2</accession>
<keyword evidence="3" id="KW-1185">Reference proteome</keyword>
<dbReference type="EMBL" id="JAUEPR010000066">
    <property type="protein sequence ID" value="KAK0468814.1"/>
    <property type="molecule type" value="Genomic_DNA"/>
</dbReference>
<feature type="region of interest" description="Disordered" evidence="1">
    <location>
        <begin position="1"/>
        <end position="29"/>
    </location>
</feature>
<comment type="caution">
    <text evidence="2">The sequence shown here is derived from an EMBL/GenBank/DDBJ whole genome shotgun (WGS) entry which is preliminary data.</text>
</comment>
<proteinExistence type="predicted"/>
<evidence type="ECO:0000256" key="1">
    <source>
        <dbReference type="SAM" id="MobiDB-lite"/>
    </source>
</evidence>
<sequence>MTPIRTPRSRPSKSTTSSPSKSSPTSPGAVKINKLLKDELQSIARSLSPNPHSTSRRFTCPLSEPPSRCRGVIHMYHGGFSDEPVCGISHPMFLNLGRFYTFCNTHHRFGEFISDPLPEECLVASQTIRNLLNDRAQCVRRRELANKSPSSSSSSSPAHHIKGEKQDIYNTSQSRLSSSSTLSLPRNRQKKTDIACNATSLGPHQGRVSVSLSNRSGAKSATTEIIDISDDESCGALALEAVFWTKSARSPTIILLDDRNTTIGEILGVFDDSRSYLELFLPETLTWVPVDLTTVIVLHQGDCIALKTRHVEDLKDWGLYVHNLEDSFLEYICDETGGAVSSAPLCPPITLITQHSSFVVTNLGRKAERRQEVMVKT</sequence>
<feature type="compositionally biased region" description="Low complexity" evidence="1">
    <location>
        <begin position="172"/>
        <end position="184"/>
    </location>
</feature>
<name>A0AA39NNM2_9AGAR</name>
<feature type="compositionally biased region" description="Low complexity" evidence="1">
    <location>
        <begin position="12"/>
        <end position="27"/>
    </location>
</feature>